<sequence>MLALRSTDVSDALEPLHDSSWYIRHLTEEGARFAAAVERGPLDAGVAACPGWQLTNLVEHLGLIHRWATYVVEHGEPPTADAGPPPKPGRDDLAGWYRESLAGLLAALDRLDPDGPTWHPFPVEQVGRVWPRRQAHETAMHRWDAERAVGEPSPFDPELASDGIDEYFEITIPRLMVREGIELPTGSLHVHCTDVEGEWLVWNDGGEYRLKRAHEKGDAALRGPAAAILLRLWGRDSPLSDELSPVGDEQVLADWLSIAGM</sequence>
<reference evidence="3 4" key="1">
    <citation type="submission" date="2019-03" db="EMBL/GenBank/DDBJ databases">
        <title>Sequencing the genomes of 1000 actinobacteria strains.</title>
        <authorList>
            <person name="Klenk H.-P."/>
        </authorList>
    </citation>
    <scope>NUCLEOTIDE SEQUENCE [LARGE SCALE GENOMIC DNA]</scope>
    <source>
        <strain evidence="3 4">DSM 18936</strain>
    </source>
</reference>
<dbReference type="InterPro" id="IPR024344">
    <property type="entry name" value="MDMPI_metal-binding"/>
</dbReference>
<name>A0A4R7HWU5_9ACTN</name>
<organism evidence="3 4">
    <name type="scientific">Ilumatobacter fluminis</name>
    <dbReference type="NCBI Taxonomy" id="467091"/>
    <lineage>
        <taxon>Bacteria</taxon>
        <taxon>Bacillati</taxon>
        <taxon>Actinomycetota</taxon>
        <taxon>Acidimicrobiia</taxon>
        <taxon>Acidimicrobiales</taxon>
        <taxon>Ilumatobacteraceae</taxon>
        <taxon>Ilumatobacter</taxon>
    </lineage>
</organism>
<dbReference type="SUPFAM" id="SSF109854">
    <property type="entry name" value="DinB/YfiT-like putative metalloenzymes"/>
    <property type="match status" value="1"/>
</dbReference>
<evidence type="ECO:0000259" key="2">
    <source>
        <dbReference type="Pfam" id="PF11716"/>
    </source>
</evidence>
<dbReference type="InterPro" id="IPR010872">
    <property type="entry name" value="MDMPI_C-term_domain"/>
</dbReference>
<feature type="domain" description="MDMPI C-terminal" evidence="1">
    <location>
        <begin position="158"/>
        <end position="253"/>
    </location>
</feature>
<dbReference type="PANTHER" id="PTHR40758">
    <property type="entry name" value="CONSERVED PROTEIN"/>
    <property type="match status" value="1"/>
</dbReference>
<dbReference type="NCBIfam" id="TIGR03083">
    <property type="entry name" value="maleylpyruvate isomerase family mycothiol-dependent enzyme"/>
    <property type="match status" value="1"/>
</dbReference>
<proteinExistence type="predicted"/>
<evidence type="ECO:0000259" key="1">
    <source>
        <dbReference type="Pfam" id="PF07398"/>
    </source>
</evidence>
<comment type="caution">
    <text evidence="3">The sequence shown here is derived from an EMBL/GenBank/DDBJ whole genome shotgun (WGS) entry which is preliminary data.</text>
</comment>
<dbReference type="GO" id="GO:0005886">
    <property type="term" value="C:plasma membrane"/>
    <property type="evidence" value="ECO:0007669"/>
    <property type="project" value="TreeGrafter"/>
</dbReference>
<evidence type="ECO:0000313" key="4">
    <source>
        <dbReference type="Proteomes" id="UP000294558"/>
    </source>
</evidence>
<accession>A0A4R7HWU5</accession>
<dbReference type="EMBL" id="SOAU01000001">
    <property type="protein sequence ID" value="TDT15511.1"/>
    <property type="molecule type" value="Genomic_DNA"/>
</dbReference>
<dbReference type="InterPro" id="IPR017517">
    <property type="entry name" value="Maleyloyr_isom"/>
</dbReference>
<protein>
    <submittedName>
        <fullName evidence="3">Uncharacterized protein (TIGR03083 family)</fullName>
    </submittedName>
</protein>
<dbReference type="InterPro" id="IPR034660">
    <property type="entry name" value="DinB/YfiT-like"/>
</dbReference>
<dbReference type="OrthoDB" id="3671213at2"/>
<dbReference type="PANTHER" id="PTHR40758:SF1">
    <property type="entry name" value="CONSERVED PROTEIN"/>
    <property type="match status" value="1"/>
</dbReference>
<dbReference type="GO" id="GO:0046872">
    <property type="term" value="F:metal ion binding"/>
    <property type="evidence" value="ECO:0007669"/>
    <property type="project" value="InterPro"/>
</dbReference>
<keyword evidence="4" id="KW-1185">Reference proteome</keyword>
<dbReference type="Proteomes" id="UP000294558">
    <property type="component" value="Unassembled WGS sequence"/>
</dbReference>
<gene>
    <name evidence="3" type="ORF">BDK89_1082</name>
</gene>
<feature type="domain" description="Mycothiol-dependent maleylpyruvate isomerase metal-binding" evidence="2">
    <location>
        <begin position="24"/>
        <end position="145"/>
    </location>
</feature>
<dbReference type="Pfam" id="PF11716">
    <property type="entry name" value="MDMPI_N"/>
    <property type="match status" value="1"/>
</dbReference>
<evidence type="ECO:0000313" key="3">
    <source>
        <dbReference type="EMBL" id="TDT15511.1"/>
    </source>
</evidence>
<dbReference type="Pfam" id="PF07398">
    <property type="entry name" value="MDMPI_C"/>
    <property type="match status" value="1"/>
</dbReference>
<dbReference type="AlphaFoldDB" id="A0A4R7HWU5"/>